<accession>A0A4P6UKD1</accession>
<dbReference type="RefSeq" id="WP_131280694.1">
    <property type="nucleotide sequence ID" value="NZ_CP031395.1"/>
</dbReference>
<dbReference type="GO" id="GO:0016054">
    <property type="term" value="P:organic acid catabolic process"/>
    <property type="evidence" value="ECO:0007669"/>
    <property type="project" value="UniProtKB-ARBA"/>
</dbReference>
<dbReference type="InterPro" id="IPR002204">
    <property type="entry name" value="3-OH-isobutyrate_DH-rel_CS"/>
</dbReference>
<dbReference type="InterPro" id="IPR006115">
    <property type="entry name" value="6PGDH_NADP-bd"/>
</dbReference>
<dbReference type="Pfam" id="PF03446">
    <property type="entry name" value="NAD_binding_2"/>
    <property type="match status" value="1"/>
</dbReference>
<feature type="domain" description="3-hydroxyisobutyrate dehydrogenase-like NAD-binding" evidence="6">
    <location>
        <begin position="167"/>
        <end position="278"/>
    </location>
</feature>
<reference evidence="7 8" key="1">
    <citation type="submission" date="2018-07" db="EMBL/GenBank/DDBJ databases">
        <title>Exploring interactions and the metabolic potential of the ultra-small soil bacteria Hylemonella gracilis.</title>
        <authorList>
            <person name="Tyc O."/>
            <person name="Kulkarni P."/>
            <person name="Gawehns F."/>
            <person name="Hundscheid M."/>
            <person name="Zweers H."/>
            <person name="Garbeva P."/>
        </authorList>
    </citation>
    <scope>NUCLEOTIDE SEQUENCE [LARGE SCALE GENOMIC DNA]</scope>
    <source>
        <strain evidence="7 8">NS1</strain>
    </source>
</reference>
<evidence type="ECO:0000256" key="2">
    <source>
        <dbReference type="ARBA" id="ARBA00023002"/>
    </source>
</evidence>
<feature type="active site" evidence="4">
    <location>
        <position position="173"/>
    </location>
</feature>
<dbReference type="Gene3D" id="1.10.1040.10">
    <property type="entry name" value="N-(1-d-carboxylethyl)-l-norvaline Dehydrogenase, domain 2"/>
    <property type="match status" value="1"/>
</dbReference>
<gene>
    <name evidence="7" type="ORF">DW355_13065</name>
</gene>
<dbReference type="Pfam" id="PF14833">
    <property type="entry name" value="NAD_binding_11"/>
    <property type="match status" value="1"/>
</dbReference>
<dbReference type="KEGG" id="hgr:DW355_13065"/>
<dbReference type="GO" id="GO:0050661">
    <property type="term" value="F:NADP binding"/>
    <property type="evidence" value="ECO:0007669"/>
    <property type="project" value="InterPro"/>
</dbReference>
<feature type="domain" description="6-phosphogluconate dehydrogenase NADP-binding" evidence="5">
    <location>
        <begin position="4"/>
        <end position="164"/>
    </location>
</feature>
<evidence type="ECO:0000313" key="8">
    <source>
        <dbReference type="Proteomes" id="UP000292939"/>
    </source>
</evidence>
<comment type="similarity">
    <text evidence="1">Belongs to the HIBADH-related family.</text>
</comment>
<dbReference type="SUPFAM" id="SSF51735">
    <property type="entry name" value="NAD(P)-binding Rossmann-fold domains"/>
    <property type="match status" value="1"/>
</dbReference>
<organism evidence="7 8">
    <name type="scientific">Hylemonella gracilis</name>
    <dbReference type="NCBI Taxonomy" id="80880"/>
    <lineage>
        <taxon>Bacteria</taxon>
        <taxon>Pseudomonadati</taxon>
        <taxon>Pseudomonadota</taxon>
        <taxon>Betaproteobacteria</taxon>
        <taxon>Burkholderiales</taxon>
        <taxon>Comamonadaceae</taxon>
        <taxon>Hylemonella</taxon>
    </lineage>
</organism>
<dbReference type="GO" id="GO:0051287">
    <property type="term" value="F:NAD binding"/>
    <property type="evidence" value="ECO:0007669"/>
    <property type="project" value="InterPro"/>
</dbReference>
<evidence type="ECO:0000259" key="5">
    <source>
        <dbReference type="Pfam" id="PF03446"/>
    </source>
</evidence>
<evidence type="ECO:0000259" key="6">
    <source>
        <dbReference type="Pfam" id="PF14833"/>
    </source>
</evidence>
<evidence type="ECO:0000256" key="3">
    <source>
        <dbReference type="ARBA" id="ARBA00023027"/>
    </source>
</evidence>
<keyword evidence="3" id="KW-0520">NAD</keyword>
<dbReference type="PANTHER" id="PTHR43060:SF15">
    <property type="entry name" value="3-HYDROXYISOBUTYRATE DEHYDROGENASE-LIKE 1, MITOCHONDRIAL-RELATED"/>
    <property type="match status" value="1"/>
</dbReference>
<dbReference type="PIRSF" id="PIRSF000103">
    <property type="entry name" value="HIBADH"/>
    <property type="match status" value="1"/>
</dbReference>
<dbReference type="PROSITE" id="PS00895">
    <property type="entry name" value="3_HYDROXYISOBUT_DH"/>
    <property type="match status" value="1"/>
</dbReference>
<dbReference type="PANTHER" id="PTHR43060">
    <property type="entry name" value="3-HYDROXYISOBUTYRATE DEHYDROGENASE-LIKE 1, MITOCHONDRIAL-RELATED"/>
    <property type="match status" value="1"/>
</dbReference>
<evidence type="ECO:0000256" key="1">
    <source>
        <dbReference type="ARBA" id="ARBA00009080"/>
    </source>
</evidence>
<dbReference type="InterPro" id="IPR036291">
    <property type="entry name" value="NAD(P)-bd_dom_sf"/>
</dbReference>
<name>A0A4P6UKD1_9BURK</name>
<dbReference type="InterPro" id="IPR029154">
    <property type="entry name" value="HIBADH-like_NADP-bd"/>
</dbReference>
<dbReference type="InterPro" id="IPR008927">
    <property type="entry name" value="6-PGluconate_DH-like_C_sf"/>
</dbReference>
<dbReference type="Gene3D" id="3.40.50.720">
    <property type="entry name" value="NAD(P)-binding Rossmann-like Domain"/>
    <property type="match status" value="1"/>
</dbReference>
<dbReference type="Proteomes" id="UP000292939">
    <property type="component" value="Chromosome"/>
</dbReference>
<dbReference type="OrthoDB" id="9786703at2"/>
<proteinExistence type="inferred from homology"/>
<dbReference type="InterPro" id="IPR013328">
    <property type="entry name" value="6PGD_dom2"/>
</dbReference>
<protein>
    <submittedName>
        <fullName evidence="7">NAD(P)-dependent oxidoreductase</fullName>
    </submittedName>
</protein>
<sequence length="304" mass="31737">MSATIGFIGLGMMGHGMAMNLLKKGYGLRFMAHRSRDNLDDLLAMGAVEVGSRAELARGAAAVIVCVTGSPQVEQIVFGDGGLLAVAEPGLLVIDCSTAEPASTARIREAFAQRGAVYVDAPLARTPKEAEEGRLNTMVGAHPSDFEKVRSILSAFCENVIHVGPPGHGHVLKLINNMLAMTTAAAIAEAMATAAKSGLSLQKLFDVVSAGGVNSGIFQMMVGKALQGDLGGLKFAIANGQKDLRYYTHLTETLPTTSFLAEAAHQSFVQASNLGLGEQFIASLLVAQEKLNGVAIVTAKTKIS</sequence>
<dbReference type="InterPro" id="IPR015815">
    <property type="entry name" value="HIBADH-related"/>
</dbReference>
<dbReference type="GO" id="GO:0016491">
    <property type="term" value="F:oxidoreductase activity"/>
    <property type="evidence" value="ECO:0007669"/>
    <property type="project" value="UniProtKB-KW"/>
</dbReference>
<dbReference type="AlphaFoldDB" id="A0A4P6UKD1"/>
<dbReference type="SUPFAM" id="SSF48179">
    <property type="entry name" value="6-phosphogluconate dehydrogenase C-terminal domain-like"/>
    <property type="match status" value="1"/>
</dbReference>
<dbReference type="EMBL" id="CP031395">
    <property type="protein sequence ID" value="QBK05543.1"/>
    <property type="molecule type" value="Genomic_DNA"/>
</dbReference>
<evidence type="ECO:0000256" key="4">
    <source>
        <dbReference type="PIRSR" id="PIRSR000103-1"/>
    </source>
</evidence>
<keyword evidence="2" id="KW-0560">Oxidoreductase</keyword>
<evidence type="ECO:0000313" key="7">
    <source>
        <dbReference type="EMBL" id="QBK05543.1"/>
    </source>
</evidence>